<sequence>MLLEVAVLVVIVCEMAPVSATVIGAMTEEHQGCMMSYERFGWFYLDLAPQSTFLANLLQAFEGLGSITGKTEEERHDVANMRFGQNELRRHWNMLTSAPPTSAFAKTSTFNLVIYNAFTDYWGKSGYDLFRNSVAQHLEGFSYSQYNMAVYKGSSAMEQEYRSVVSESKKDDFLTLLQNETLSYLESYSCMNLAFYKPMYNYITKLGLRDTAITVVTQFPAANDDESYVALLELAIAFNIRINVVWISDETFVRCFFLRSTNPQVICDYYMYDNMKQLSSATGGYFVPQKYGPVDSPTDAFVTVFGIDGSNVGIRVYSTLVEDVVIDSSRTQPSTELNKLQIDSCTIRSDKGDTRLLKMTNRATPSAFNFVSSDTFTCDPTTTGLYWAETFAVTAMNNINNTFGYFGVVRFEVQNESAVIYYPQKDIGSMQNAVYNLYRYGGIAGTPQSSDSQFLVALTTATDSPYLYENSLLMFCMDKLPRSPDYTKFTKLTSKNTLFLMDVSAINRELGYKRTAEPLNEIAAATNGHLIVSDQADSQNFANEIKPQSLRNMIVFIQVLVNLETQETDQRLKVKYVDLDMKDLDVGPDTGHSVALYDASQQQQLASSGDAFFVPFFCKNNSSTALCAAGTQDKYHVQYTSTNGFSEMRSFACSNSDTNSAANCLKENSYSDIECTGAQKPFFRGPTGKVLDCSNNGQLQYISATKNYVCNCNAGFTGVSCEIGLCEKPTPAMEEVDVEFRTYTIVIGVDATSYGLESVLLRSVANLTSLSSQPRTIWRYQLILYCDNKQVLPVYIGGSFDDFNAMMTSSLRDTYCSNPAYAKFDLTQVYQSAVSSLGRFVFYTEKQTSMELDLDTFMSVSRNYRQEAFSEMLSSKTSLALLEKNLIGSGSAFIEAGASGYIFLSSRDINAVRVVTGAGTVLSPAQIFGRYSAVFQLSGGSSYAMQGVTSDDFTASVVVLNGITPSSIIVGSMQDDSTTAFASPDSACQNGGSSGVTKCSCPPDYTSVDCSRPLCDQGQLNSWGDACNCDWSSNGGLHCKSKFPQDPLA</sequence>
<keyword evidence="7" id="KW-1185">Reference proteome</keyword>
<name>A0A0N4XVV1_NIPBR</name>
<dbReference type="WBParaSite" id="NBR_0000695601-mRNA-1">
    <property type="protein sequence ID" value="NBR_0000695601-mRNA-1"/>
    <property type="gene ID" value="NBR_0000695601"/>
</dbReference>
<feature type="signal peptide" evidence="4">
    <location>
        <begin position="1"/>
        <end position="20"/>
    </location>
</feature>
<evidence type="ECO:0000256" key="4">
    <source>
        <dbReference type="SAM" id="SignalP"/>
    </source>
</evidence>
<dbReference type="InterPro" id="IPR000742">
    <property type="entry name" value="EGF"/>
</dbReference>
<dbReference type="STRING" id="27835.A0A0N4XVV1"/>
<feature type="disulfide bond" evidence="3">
    <location>
        <begin position="693"/>
        <end position="710"/>
    </location>
</feature>
<dbReference type="PROSITE" id="PS50026">
    <property type="entry name" value="EGF_3"/>
    <property type="match status" value="1"/>
</dbReference>
<dbReference type="PROSITE" id="PS01186">
    <property type="entry name" value="EGF_2"/>
    <property type="match status" value="1"/>
</dbReference>
<dbReference type="EMBL" id="UYSL01019845">
    <property type="protein sequence ID" value="VDL70546.1"/>
    <property type="molecule type" value="Genomic_DNA"/>
</dbReference>
<evidence type="ECO:0000313" key="6">
    <source>
        <dbReference type="EMBL" id="VDL70546.1"/>
    </source>
</evidence>
<dbReference type="InterPro" id="IPR050969">
    <property type="entry name" value="Dev_Signal_Modulators"/>
</dbReference>
<evidence type="ECO:0000259" key="5">
    <source>
        <dbReference type="PROSITE" id="PS50026"/>
    </source>
</evidence>
<dbReference type="SMART" id="SM00181">
    <property type="entry name" value="EGF"/>
    <property type="match status" value="2"/>
</dbReference>
<keyword evidence="2 3" id="KW-1015">Disulfide bond</keyword>
<accession>A0A0N4XVV1</accession>
<keyword evidence="3" id="KW-0245">EGF-like domain</keyword>
<dbReference type="PANTHER" id="PTHR14949">
    <property type="entry name" value="EGF-LIKE-DOMAIN, MULTIPLE 7, 8"/>
    <property type="match status" value="1"/>
</dbReference>
<dbReference type="PROSITE" id="PS00022">
    <property type="entry name" value="EGF_1"/>
    <property type="match status" value="1"/>
</dbReference>
<comment type="caution">
    <text evidence="3">Lacks conserved residue(s) required for the propagation of feature annotation.</text>
</comment>
<dbReference type="OMA" id="IAFNIRI"/>
<feature type="chain" id="PRO_5043124881" evidence="4">
    <location>
        <begin position="21"/>
        <end position="1049"/>
    </location>
</feature>
<reference evidence="8" key="1">
    <citation type="submission" date="2016-04" db="UniProtKB">
        <authorList>
            <consortium name="WormBaseParasite"/>
        </authorList>
    </citation>
    <scope>IDENTIFICATION</scope>
</reference>
<dbReference type="AlphaFoldDB" id="A0A0N4XVV1"/>
<evidence type="ECO:0000313" key="8">
    <source>
        <dbReference type="WBParaSite" id="NBR_0000695601-mRNA-1"/>
    </source>
</evidence>
<dbReference type="Proteomes" id="UP000271162">
    <property type="component" value="Unassembled WGS sequence"/>
</dbReference>
<dbReference type="Gene3D" id="2.10.25.10">
    <property type="entry name" value="Laminin"/>
    <property type="match status" value="1"/>
</dbReference>
<evidence type="ECO:0000256" key="3">
    <source>
        <dbReference type="PROSITE-ProRule" id="PRU00076"/>
    </source>
</evidence>
<feature type="domain" description="EGF-like" evidence="5">
    <location>
        <begin position="684"/>
        <end position="722"/>
    </location>
</feature>
<proteinExistence type="predicted"/>
<dbReference type="PANTHER" id="PTHR14949:SF56">
    <property type="entry name" value="EGF-LIKE-DOMAIN, MULTIPLE 7"/>
    <property type="match status" value="1"/>
</dbReference>
<organism evidence="8">
    <name type="scientific">Nippostrongylus brasiliensis</name>
    <name type="common">Rat hookworm</name>
    <dbReference type="NCBI Taxonomy" id="27835"/>
    <lineage>
        <taxon>Eukaryota</taxon>
        <taxon>Metazoa</taxon>
        <taxon>Ecdysozoa</taxon>
        <taxon>Nematoda</taxon>
        <taxon>Chromadorea</taxon>
        <taxon>Rhabditida</taxon>
        <taxon>Rhabditina</taxon>
        <taxon>Rhabditomorpha</taxon>
        <taxon>Strongyloidea</taxon>
        <taxon>Heligmosomidae</taxon>
        <taxon>Nippostrongylus</taxon>
    </lineage>
</organism>
<gene>
    <name evidence="6" type="ORF">NBR_LOCUS6957</name>
</gene>
<reference evidence="6 7" key="2">
    <citation type="submission" date="2018-11" db="EMBL/GenBank/DDBJ databases">
        <authorList>
            <consortium name="Pathogen Informatics"/>
        </authorList>
    </citation>
    <scope>NUCLEOTIDE SEQUENCE [LARGE SCALE GENOMIC DNA]</scope>
</reference>
<keyword evidence="1 4" id="KW-0732">Signal</keyword>
<feature type="disulfide bond" evidence="3">
    <location>
        <begin position="712"/>
        <end position="721"/>
    </location>
</feature>
<evidence type="ECO:0000256" key="1">
    <source>
        <dbReference type="ARBA" id="ARBA00022729"/>
    </source>
</evidence>
<evidence type="ECO:0000256" key="2">
    <source>
        <dbReference type="ARBA" id="ARBA00023157"/>
    </source>
</evidence>
<protein>
    <submittedName>
        <fullName evidence="8">EGF-like domain-containing protein</fullName>
    </submittedName>
</protein>
<evidence type="ECO:0000313" key="7">
    <source>
        <dbReference type="Proteomes" id="UP000271162"/>
    </source>
</evidence>